<dbReference type="RefSeq" id="WP_106137753.1">
    <property type="nucleotide sequence ID" value="NZ_PVTE01000007.1"/>
</dbReference>
<evidence type="ECO:0000313" key="1">
    <source>
        <dbReference type="EMBL" id="PRY40130.1"/>
    </source>
</evidence>
<gene>
    <name evidence="1" type="ORF">CLV58_107224</name>
</gene>
<name>A0A2T0T378_9BACT</name>
<sequence>MPYFLLLVTLLLVGCQSKVRVTESDLKGAWKTDSIYRYTNGFAERKAVQNDADNIVYDYDGSGTMTMRKEAEARPVRYRIINGDSLQYVGKSGTVLSSFRILAFEPGKLVLRKMQEPLFSGKNQLVYEIRLFSPVK</sequence>
<dbReference type="OrthoDB" id="839750at2"/>
<dbReference type="AlphaFoldDB" id="A0A2T0T378"/>
<proteinExistence type="predicted"/>
<reference evidence="1 2" key="1">
    <citation type="submission" date="2018-03" db="EMBL/GenBank/DDBJ databases">
        <title>Genomic Encyclopedia of Archaeal and Bacterial Type Strains, Phase II (KMG-II): from individual species to whole genera.</title>
        <authorList>
            <person name="Goeker M."/>
        </authorList>
    </citation>
    <scope>NUCLEOTIDE SEQUENCE [LARGE SCALE GENOMIC DNA]</scope>
    <source>
        <strain evidence="1 2">DSM 28354</strain>
    </source>
</reference>
<protein>
    <recommendedName>
        <fullName evidence="3">Lipocalin-like protein</fullName>
    </recommendedName>
</protein>
<dbReference type="EMBL" id="PVTE01000007">
    <property type="protein sequence ID" value="PRY40130.1"/>
    <property type="molecule type" value="Genomic_DNA"/>
</dbReference>
<dbReference type="Proteomes" id="UP000238375">
    <property type="component" value="Unassembled WGS sequence"/>
</dbReference>
<evidence type="ECO:0008006" key="3">
    <source>
        <dbReference type="Google" id="ProtNLM"/>
    </source>
</evidence>
<accession>A0A2T0T378</accession>
<organism evidence="1 2">
    <name type="scientific">Spirosoma oryzae</name>
    <dbReference type="NCBI Taxonomy" id="1469603"/>
    <lineage>
        <taxon>Bacteria</taxon>
        <taxon>Pseudomonadati</taxon>
        <taxon>Bacteroidota</taxon>
        <taxon>Cytophagia</taxon>
        <taxon>Cytophagales</taxon>
        <taxon>Cytophagaceae</taxon>
        <taxon>Spirosoma</taxon>
    </lineage>
</organism>
<evidence type="ECO:0000313" key="2">
    <source>
        <dbReference type="Proteomes" id="UP000238375"/>
    </source>
</evidence>
<keyword evidence="2" id="KW-1185">Reference proteome</keyword>
<comment type="caution">
    <text evidence="1">The sequence shown here is derived from an EMBL/GenBank/DDBJ whole genome shotgun (WGS) entry which is preliminary data.</text>
</comment>